<dbReference type="STRING" id="121845.A0A1S3D397"/>
<dbReference type="Pfam" id="PF18552">
    <property type="entry name" value="PheRS_DBD1"/>
    <property type="match status" value="1"/>
</dbReference>
<dbReference type="Pfam" id="PF18554">
    <property type="entry name" value="PheRS_DBD2"/>
    <property type="match status" value="1"/>
</dbReference>
<dbReference type="GO" id="GO:0000049">
    <property type="term" value="F:tRNA binding"/>
    <property type="evidence" value="ECO:0007669"/>
    <property type="project" value="InterPro"/>
</dbReference>
<dbReference type="InterPro" id="IPR040725">
    <property type="entry name" value="PheRS_DBD3"/>
</dbReference>
<dbReference type="GO" id="GO:0004826">
    <property type="term" value="F:phenylalanine-tRNA ligase activity"/>
    <property type="evidence" value="ECO:0007669"/>
    <property type="project" value="TreeGrafter"/>
</dbReference>
<dbReference type="PaxDb" id="121845-A0A1S3D397"/>
<evidence type="ECO:0000259" key="9">
    <source>
        <dbReference type="Pfam" id="PF18554"/>
    </source>
</evidence>
<accession>A0A1S3D397</accession>
<dbReference type="OMA" id="AMANGWV"/>
<dbReference type="SUPFAM" id="SSF55681">
    <property type="entry name" value="Class II aaRS and biotin synthetases"/>
    <property type="match status" value="1"/>
</dbReference>
<keyword evidence="3" id="KW-0067">ATP-binding</keyword>
<evidence type="ECO:0000313" key="11">
    <source>
        <dbReference type="RefSeq" id="XP_008473431.1"/>
    </source>
</evidence>
<dbReference type="Pfam" id="PF18553">
    <property type="entry name" value="PheRS_DBD3"/>
    <property type="match status" value="1"/>
</dbReference>
<keyword evidence="5" id="KW-0030">Aminoacyl-tRNA synthetase</keyword>
<dbReference type="InterPro" id="IPR040724">
    <property type="entry name" value="PheRS_DBD1"/>
</dbReference>
<evidence type="ECO:0000313" key="10">
    <source>
        <dbReference type="Proteomes" id="UP000079169"/>
    </source>
</evidence>
<dbReference type="AlphaFoldDB" id="A0A1S3D397"/>
<sequence>MASDLTEKILKYLDTNPPVDTLDLAKLFNEDHQKVVGGMKSIETLGEYLIVEPLSHKIWELTGEGNQVKDNGSHEVLVFNNVPSEGIGQKELLATFPNAKVGFSKAMAKGWISLDKATGKVLRKVDSVTDELQAHLKLIANNEYDKVPEANKVDYKKRKLLQEVTIKSFLLKKGPEFSTTIQKPETELTPEMIASGSWKTLNFKPYNFDAMGISLPSGHLHPLMKVRAEFRQIFLDMGFTEMPTNNFVESSFWNFDALFQPQQHPARDAHDTFFVTDPKTTAMKRPTSKTYRNKDSTGGFELATFR</sequence>
<dbReference type="GO" id="GO:0009328">
    <property type="term" value="C:phenylalanine-tRNA ligase complex"/>
    <property type="evidence" value="ECO:0007669"/>
    <property type="project" value="TreeGrafter"/>
</dbReference>
<keyword evidence="10" id="KW-1185">Reference proteome</keyword>
<dbReference type="Gene3D" id="3.30.930.10">
    <property type="entry name" value="Bira Bifunctional Protein, Domain 2"/>
    <property type="match status" value="1"/>
</dbReference>
<name>A0A1S3D397_DIACI</name>
<dbReference type="Gene3D" id="1.10.10.2320">
    <property type="match status" value="1"/>
</dbReference>
<keyword evidence="2" id="KW-0547">Nucleotide-binding</keyword>
<dbReference type="InterPro" id="IPR002319">
    <property type="entry name" value="Phenylalanyl-tRNA_Synthase"/>
</dbReference>
<proteinExistence type="predicted"/>
<dbReference type="GO" id="GO:0005524">
    <property type="term" value="F:ATP binding"/>
    <property type="evidence" value="ECO:0007669"/>
    <property type="project" value="UniProtKB-KW"/>
</dbReference>
<feature type="domain" description="Phenylalanyl-tRNA synthetase" evidence="6">
    <location>
        <begin position="206"/>
        <end position="283"/>
    </location>
</feature>
<evidence type="ECO:0000256" key="3">
    <source>
        <dbReference type="ARBA" id="ARBA00022840"/>
    </source>
</evidence>
<dbReference type="PANTHER" id="PTHR11538">
    <property type="entry name" value="PHENYLALANYL-TRNA SYNTHETASE"/>
    <property type="match status" value="1"/>
</dbReference>
<reference evidence="11" key="1">
    <citation type="submission" date="2025-08" db="UniProtKB">
        <authorList>
            <consortium name="RefSeq"/>
        </authorList>
    </citation>
    <scope>IDENTIFICATION</scope>
</reference>
<evidence type="ECO:0000256" key="2">
    <source>
        <dbReference type="ARBA" id="ARBA00022741"/>
    </source>
</evidence>
<keyword evidence="4" id="KW-0648">Protein biosynthesis</keyword>
<dbReference type="KEGG" id="dci:103510535"/>
<evidence type="ECO:0000256" key="4">
    <source>
        <dbReference type="ARBA" id="ARBA00022917"/>
    </source>
</evidence>
<dbReference type="Gene3D" id="1.10.10.2330">
    <property type="match status" value="1"/>
</dbReference>
<dbReference type="InterPro" id="IPR040586">
    <property type="entry name" value="PheRS_DBD2"/>
</dbReference>
<dbReference type="GeneID" id="103510535"/>
<dbReference type="Proteomes" id="UP000079169">
    <property type="component" value="Unplaced"/>
</dbReference>
<evidence type="ECO:0000259" key="7">
    <source>
        <dbReference type="Pfam" id="PF18552"/>
    </source>
</evidence>
<dbReference type="RefSeq" id="XP_008473431.1">
    <property type="nucleotide sequence ID" value="XM_008475209.3"/>
</dbReference>
<dbReference type="GO" id="GO:0006432">
    <property type="term" value="P:phenylalanyl-tRNA aminoacylation"/>
    <property type="evidence" value="ECO:0007669"/>
    <property type="project" value="TreeGrafter"/>
</dbReference>
<feature type="domain" description="PheRS DNA binding" evidence="7">
    <location>
        <begin position="1"/>
        <end position="59"/>
    </location>
</feature>
<keyword evidence="1" id="KW-0436">Ligase</keyword>
<dbReference type="InterPro" id="IPR045864">
    <property type="entry name" value="aa-tRNA-synth_II/BPL/LPL"/>
</dbReference>
<evidence type="ECO:0000256" key="1">
    <source>
        <dbReference type="ARBA" id="ARBA00022598"/>
    </source>
</evidence>
<gene>
    <name evidence="11" type="primary">LOC103510535</name>
</gene>
<evidence type="ECO:0000256" key="5">
    <source>
        <dbReference type="ARBA" id="ARBA00023146"/>
    </source>
</evidence>
<feature type="domain" description="PheRS DNA binding" evidence="8">
    <location>
        <begin position="73"/>
        <end position="128"/>
    </location>
</feature>
<dbReference type="Gene3D" id="3.30.1370.240">
    <property type="match status" value="1"/>
</dbReference>
<dbReference type="Pfam" id="PF01409">
    <property type="entry name" value="tRNA-synt_2d"/>
    <property type="match status" value="1"/>
</dbReference>
<organism evidence="10 11">
    <name type="scientific">Diaphorina citri</name>
    <name type="common">Asian citrus psyllid</name>
    <dbReference type="NCBI Taxonomy" id="121845"/>
    <lineage>
        <taxon>Eukaryota</taxon>
        <taxon>Metazoa</taxon>
        <taxon>Ecdysozoa</taxon>
        <taxon>Arthropoda</taxon>
        <taxon>Hexapoda</taxon>
        <taxon>Insecta</taxon>
        <taxon>Pterygota</taxon>
        <taxon>Neoptera</taxon>
        <taxon>Paraneoptera</taxon>
        <taxon>Hemiptera</taxon>
        <taxon>Sternorrhyncha</taxon>
        <taxon>Psylloidea</taxon>
        <taxon>Psyllidae</taxon>
        <taxon>Diaphorininae</taxon>
        <taxon>Diaphorina</taxon>
    </lineage>
</organism>
<protein>
    <submittedName>
        <fullName evidence="11">Phenylalanine--tRNA ligase alpha subunit-like</fullName>
    </submittedName>
</protein>
<feature type="domain" description="PheRS DNA binding" evidence="9">
    <location>
        <begin position="130"/>
        <end position="162"/>
    </location>
</feature>
<dbReference type="GO" id="GO:0005829">
    <property type="term" value="C:cytosol"/>
    <property type="evidence" value="ECO:0007669"/>
    <property type="project" value="TreeGrafter"/>
</dbReference>
<evidence type="ECO:0000259" key="6">
    <source>
        <dbReference type="Pfam" id="PF01409"/>
    </source>
</evidence>
<evidence type="ECO:0000259" key="8">
    <source>
        <dbReference type="Pfam" id="PF18553"/>
    </source>
</evidence>
<dbReference type="PANTHER" id="PTHR11538:SF40">
    <property type="entry name" value="PHENYLALANINE--TRNA LIGASE ALPHA SUBUNIT"/>
    <property type="match status" value="1"/>
</dbReference>